<dbReference type="PANTHER" id="PTHR14021:SF15">
    <property type="entry name" value="IRON-SULFUR CLUSTER CO-CHAPERONE PROTEIN HSCB"/>
    <property type="match status" value="1"/>
</dbReference>
<dbReference type="GO" id="GO:0051087">
    <property type="term" value="F:protein-folding chaperone binding"/>
    <property type="evidence" value="ECO:0007669"/>
    <property type="project" value="InterPro"/>
</dbReference>
<protein>
    <submittedName>
        <fullName evidence="3">DnaJ domain/HSCB C-terminal oligomerization domain containing protein</fullName>
    </submittedName>
</protein>
<dbReference type="PANTHER" id="PTHR14021">
    <property type="entry name" value="IRON-SULFUR CLUSTER CO-CHAPERONE PROTEIN HSCB"/>
    <property type="match status" value="1"/>
</dbReference>
<comment type="caution">
    <text evidence="3">The sequence shown here is derived from an EMBL/GenBank/DDBJ whole genome shotgun (WGS) entry which is preliminary data.</text>
</comment>
<dbReference type="Pfam" id="PF07743">
    <property type="entry name" value="HSCB_C"/>
    <property type="match status" value="1"/>
</dbReference>
<evidence type="ECO:0000313" key="4">
    <source>
        <dbReference type="Proteomes" id="UP001430356"/>
    </source>
</evidence>
<feature type="domain" description="Co-chaperone HscB C-terminal oligomerisation" evidence="2">
    <location>
        <begin position="184"/>
        <end position="260"/>
    </location>
</feature>
<dbReference type="InterPro" id="IPR009073">
    <property type="entry name" value="HscB_oligo_C"/>
</dbReference>
<dbReference type="AlphaFoldDB" id="A0AAW0ENZ7"/>
<name>A0AAW0ENZ7_9TRYP</name>
<dbReference type="EMBL" id="JAECZO010000038">
    <property type="protein sequence ID" value="KAK7194553.1"/>
    <property type="molecule type" value="Genomic_DNA"/>
</dbReference>
<reference evidence="3 4" key="1">
    <citation type="journal article" date="2021" name="MBio">
        <title>A New Model Trypanosomatid, Novymonas esmeraldas: Genomic Perception of Its 'Candidatus Pandoraea novymonadis' Endosymbiont.</title>
        <authorList>
            <person name="Zakharova A."/>
            <person name="Saura A."/>
            <person name="Butenko A."/>
            <person name="Podesvova L."/>
            <person name="Warmusova S."/>
            <person name="Kostygov A.Y."/>
            <person name="Nenarokova A."/>
            <person name="Lukes J."/>
            <person name="Opperdoes F.R."/>
            <person name="Yurchenko V."/>
        </authorList>
    </citation>
    <scope>NUCLEOTIDE SEQUENCE [LARGE SCALE GENOMIC DNA]</scope>
    <source>
        <strain evidence="3 4">E262AT.01</strain>
    </source>
</reference>
<evidence type="ECO:0000259" key="2">
    <source>
        <dbReference type="Pfam" id="PF07743"/>
    </source>
</evidence>
<dbReference type="Proteomes" id="UP001430356">
    <property type="component" value="Unassembled WGS sequence"/>
</dbReference>
<dbReference type="GO" id="GO:0044571">
    <property type="term" value="P:[2Fe-2S] cluster assembly"/>
    <property type="evidence" value="ECO:0007669"/>
    <property type="project" value="InterPro"/>
</dbReference>
<evidence type="ECO:0000313" key="3">
    <source>
        <dbReference type="EMBL" id="KAK7194553.1"/>
    </source>
</evidence>
<dbReference type="InterPro" id="IPR004640">
    <property type="entry name" value="HscB"/>
</dbReference>
<accession>A0AAW0ENZ7</accession>
<keyword evidence="4" id="KW-1185">Reference proteome</keyword>
<dbReference type="SUPFAM" id="SSF46565">
    <property type="entry name" value="Chaperone J-domain"/>
    <property type="match status" value="1"/>
</dbReference>
<dbReference type="GO" id="GO:0051259">
    <property type="term" value="P:protein complex oligomerization"/>
    <property type="evidence" value="ECO:0007669"/>
    <property type="project" value="InterPro"/>
</dbReference>
<organism evidence="3 4">
    <name type="scientific">Novymonas esmeraldas</name>
    <dbReference type="NCBI Taxonomy" id="1808958"/>
    <lineage>
        <taxon>Eukaryota</taxon>
        <taxon>Discoba</taxon>
        <taxon>Euglenozoa</taxon>
        <taxon>Kinetoplastea</taxon>
        <taxon>Metakinetoplastina</taxon>
        <taxon>Trypanosomatida</taxon>
        <taxon>Trypanosomatidae</taxon>
        <taxon>Novymonas</taxon>
    </lineage>
</organism>
<dbReference type="Gene3D" id="1.10.287.110">
    <property type="entry name" value="DnaJ domain"/>
    <property type="match status" value="1"/>
</dbReference>
<proteinExistence type="predicted"/>
<dbReference type="GO" id="GO:0001671">
    <property type="term" value="F:ATPase activator activity"/>
    <property type="evidence" value="ECO:0007669"/>
    <property type="project" value="InterPro"/>
</dbReference>
<gene>
    <name evidence="3" type="ORF">NESM_000372800</name>
</gene>
<feature type="region of interest" description="Disordered" evidence="1">
    <location>
        <begin position="75"/>
        <end position="107"/>
    </location>
</feature>
<dbReference type="InterPro" id="IPR036869">
    <property type="entry name" value="J_dom_sf"/>
</dbReference>
<feature type="compositionally biased region" description="Low complexity" evidence="1">
    <location>
        <begin position="93"/>
        <end position="107"/>
    </location>
</feature>
<evidence type="ECO:0000256" key="1">
    <source>
        <dbReference type="SAM" id="MobiDB-lite"/>
    </source>
</evidence>
<sequence>MFIAAPRLLQRRVGPARLAGCTTAAASLWTVQPRRCSTAASGKGNFFDFLHVARHPDIDVAALQKTYHNLQRRVHPDQQQVQVRELERRQQRRTAAADASPTVAASPTPCVPDAAGAAVDVSTYANAAYEALRTPYARCRYLSRLVKAEEVKGGPLTAAEAEELMVEDDRRTMATREARPDAPMSQEFLMEMMSASELIFGGDGADEDVRRQWAVLRHDLEDRAKGYFTSAIASWDAQDTRAFHQTVLEWTYVNNALQNLRERMLE</sequence>
<dbReference type="GO" id="GO:0005739">
    <property type="term" value="C:mitochondrion"/>
    <property type="evidence" value="ECO:0007669"/>
    <property type="project" value="TreeGrafter"/>
</dbReference>